<evidence type="ECO:0000256" key="1">
    <source>
        <dbReference type="ARBA" id="ARBA00006287"/>
    </source>
</evidence>
<dbReference type="SUPFAM" id="SSF52335">
    <property type="entry name" value="Methylglyoxal synthase-like"/>
    <property type="match status" value="1"/>
</dbReference>
<feature type="binding site" evidence="2">
    <location>
        <begin position="44"/>
        <end position="47"/>
    </location>
    <ligand>
        <name>substrate</name>
    </ligand>
</feature>
<protein>
    <recommendedName>
        <fullName evidence="2">Methylglyoxal synthase</fullName>
        <shortName evidence="2">MGS</shortName>
        <ecNumber evidence="2">4.2.3.3</ecNumber>
    </recommendedName>
</protein>
<dbReference type="PROSITE" id="PS51855">
    <property type="entry name" value="MGS"/>
    <property type="match status" value="1"/>
</dbReference>
<dbReference type="PIRSF" id="PIRSF006614">
    <property type="entry name" value="Methylglyox_syn"/>
    <property type="match status" value="1"/>
</dbReference>
<reference evidence="5 6" key="1">
    <citation type="submission" date="2015-03" db="EMBL/GenBank/DDBJ databases">
        <title>Genome Sequence of Kiloniella spongiae MEBiC09566, isolated from a marine sponge.</title>
        <authorList>
            <person name="Shao Z."/>
            <person name="Wang L."/>
            <person name="Li X."/>
        </authorList>
    </citation>
    <scope>NUCLEOTIDE SEQUENCE [LARGE SCALE GENOMIC DNA]</scope>
    <source>
        <strain evidence="5 6">MEBiC09566</strain>
    </source>
</reference>
<dbReference type="Proteomes" id="UP000035444">
    <property type="component" value="Unassembled WGS sequence"/>
</dbReference>
<dbReference type="SMART" id="SM00851">
    <property type="entry name" value="MGS"/>
    <property type="match status" value="1"/>
</dbReference>
<dbReference type="NCBIfam" id="NF003559">
    <property type="entry name" value="PRK05234.1"/>
    <property type="match status" value="1"/>
</dbReference>
<dbReference type="HAMAP" id="MF_00549">
    <property type="entry name" value="Methylglyoxal_synth"/>
    <property type="match status" value="1"/>
</dbReference>
<dbReference type="InterPro" id="IPR011607">
    <property type="entry name" value="MGS-like_dom"/>
</dbReference>
<evidence type="ECO:0000259" key="4">
    <source>
        <dbReference type="PROSITE" id="PS51855"/>
    </source>
</evidence>
<dbReference type="GO" id="GO:0008929">
    <property type="term" value="F:methylglyoxal synthase activity"/>
    <property type="evidence" value="ECO:0007669"/>
    <property type="project" value="UniProtKB-UniRule"/>
</dbReference>
<dbReference type="GO" id="GO:0019242">
    <property type="term" value="P:methylglyoxal biosynthetic process"/>
    <property type="evidence" value="ECO:0007669"/>
    <property type="project" value="UniProtKB-UniRule"/>
</dbReference>
<dbReference type="InterPro" id="IPR004363">
    <property type="entry name" value="Methylgl_synth"/>
</dbReference>
<comment type="function">
    <text evidence="2">Catalyzes the formation of methylglyoxal from dihydroxyacetone phosphate.</text>
</comment>
<dbReference type="OrthoDB" id="9787147at2"/>
<proteinExistence type="inferred from homology"/>
<accession>A0A0H2MNX5</accession>
<name>A0A0H2MNX5_9PROT</name>
<feature type="domain" description="MGS-like" evidence="4">
    <location>
        <begin position="4"/>
        <end position="152"/>
    </location>
</feature>
<feature type="binding site" evidence="2">
    <location>
        <position position="98"/>
    </location>
    <ligand>
        <name>substrate</name>
    </ligand>
</feature>
<comment type="similarity">
    <text evidence="1 2">Belongs to the methylglyoxal synthase family.</text>
</comment>
<evidence type="ECO:0000256" key="2">
    <source>
        <dbReference type="HAMAP-Rule" id="MF_00549"/>
    </source>
</evidence>
<dbReference type="EMBL" id="LAQL01000002">
    <property type="protein sequence ID" value="KLN62452.1"/>
    <property type="molecule type" value="Genomic_DNA"/>
</dbReference>
<dbReference type="STRING" id="1489064.WH96_02835"/>
<evidence type="ECO:0000313" key="6">
    <source>
        <dbReference type="Proteomes" id="UP000035444"/>
    </source>
</evidence>
<dbReference type="InterPro" id="IPR036914">
    <property type="entry name" value="MGS-like_dom_sf"/>
</dbReference>
<sequence length="152" mass="16907">MSSSSANSPKRTIAMVAHDRMKPVLLEWADENQEQLKEFRIVATGTTGRLLAENLPEHDITAFKSGPLGGDLQIGALISNDELDALFFLVDPMTPQPHDVDVKALIRISTLYETPVACNRTTADFILRGITEEGYQKRPAHPMIEEYVTRTV</sequence>
<dbReference type="PROSITE" id="PS01335">
    <property type="entry name" value="METHYLGLYOXAL_SYNTH"/>
    <property type="match status" value="1"/>
</dbReference>
<dbReference type="RefSeq" id="WP_047762574.1">
    <property type="nucleotide sequence ID" value="NZ_LAQL01000002.1"/>
</dbReference>
<dbReference type="Gene3D" id="3.40.50.1380">
    <property type="entry name" value="Methylglyoxal synthase-like domain"/>
    <property type="match status" value="1"/>
</dbReference>
<dbReference type="Pfam" id="PF02142">
    <property type="entry name" value="MGS"/>
    <property type="match status" value="1"/>
</dbReference>
<comment type="catalytic activity">
    <reaction evidence="2">
        <text>dihydroxyacetone phosphate = methylglyoxal + phosphate</text>
        <dbReference type="Rhea" id="RHEA:17937"/>
        <dbReference type="ChEBI" id="CHEBI:17158"/>
        <dbReference type="ChEBI" id="CHEBI:43474"/>
        <dbReference type="ChEBI" id="CHEBI:57642"/>
        <dbReference type="EC" id="4.2.3.3"/>
    </reaction>
</comment>
<dbReference type="EC" id="4.2.3.3" evidence="2"/>
<keyword evidence="6" id="KW-1185">Reference proteome</keyword>
<feature type="binding site" evidence="2">
    <location>
        <position position="22"/>
    </location>
    <ligand>
        <name>substrate</name>
    </ligand>
</feature>
<organism evidence="5 6">
    <name type="scientific">Kiloniella spongiae</name>
    <dbReference type="NCBI Taxonomy" id="1489064"/>
    <lineage>
        <taxon>Bacteria</taxon>
        <taxon>Pseudomonadati</taxon>
        <taxon>Pseudomonadota</taxon>
        <taxon>Alphaproteobacteria</taxon>
        <taxon>Rhodospirillales</taxon>
        <taxon>Kiloniellaceae</taxon>
        <taxon>Kiloniella</taxon>
    </lineage>
</organism>
<evidence type="ECO:0000313" key="5">
    <source>
        <dbReference type="EMBL" id="KLN62452.1"/>
    </source>
</evidence>
<feature type="binding site" evidence="2">
    <location>
        <begin position="65"/>
        <end position="66"/>
    </location>
    <ligand>
        <name>substrate</name>
    </ligand>
</feature>
<gene>
    <name evidence="2" type="primary">mgsA</name>
    <name evidence="5" type="ORF">WH96_02835</name>
</gene>
<evidence type="ECO:0000256" key="3">
    <source>
        <dbReference type="PIRSR" id="PIRSR006614-1"/>
    </source>
</evidence>
<feature type="binding site" evidence="2">
    <location>
        <position position="18"/>
    </location>
    <ligand>
        <name>substrate</name>
    </ligand>
</feature>
<dbReference type="GO" id="GO:0005829">
    <property type="term" value="C:cytosol"/>
    <property type="evidence" value="ECO:0007669"/>
    <property type="project" value="TreeGrafter"/>
</dbReference>
<dbReference type="PANTHER" id="PTHR30492">
    <property type="entry name" value="METHYLGLYOXAL SYNTHASE"/>
    <property type="match status" value="1"/>
</dbReference>
<keyword evidence="2" id="KW-0456">Lyase</keyword>
<dbReference type="PATRIC" id="fig|1489064.4.peg.1496"/>
<dbReference type="CDD" id="cd01422">
    <property type="entry name" value="MGS"/>
    <property type="match status" value="1"/>
</dbReference>
<dbReference type="AlphaFoldDB" id="A0A0H2MNX5"/>
<dbReference type="InterPro" id="IPR018148">
    <property type="entry name" value="Methylglyoxal_synth_AS"/>
</dbReference>
<dbReference type="PANTHER" id="PTHR30492:SF0">
    <property type="entry name" value="METHYLGLYOXAL SYNTHASE"/>
    <property type="match status" value="1"/>
</dbReference>
<feature type="active site" description="Proton donor/acceptor" evidence="2 3">
    <location>
        <position position="71"/>
    </location>
</feature>
<comment type="caution">
    <text evidence="5">The sequence shown here is derived from an EMBL/GenBank/DDBJ whole genome shotgun (WGS) entry which is preliminary data.</text>
</comment>